<sequence length="583" mass="63684">MSDPKRNKNSVLADIQTEVWYLTPQEVMRVAAACSFSHVNEGKDLLHKFQSNCPPKHSLPYVSNKSDMQPLKDIVKAQLGETHKLFILLKEWQAASGLQPLSREPADTSKAAKVSREPSDDSTASDMEEQASHDPEQHPLMTAPPELLMEFIENEVKNLSEDNVKKVAAYLGQHLDAPVTTADTLLGVLKQHKPPFNKHTFINDQDGMEPFLNVVTDTLGGAHVMAHLIHLWRAANAKTDRKKTVGALLDSLCPNGLPEQAHTRFVIVCAKPYEFEAMNRAFDSIASIRRHPMSLGYCFGAGYKEAANAFYRFDFVMTKGGKAYHLTVTRFVAKLQGPIECGIHVGQVITALEPDYIGMIGVCGGHHLNDVIVATKAVDARAGRVIIEKSSCGLERIDPSAYGRSDVAEYMNPYFFKPASSDDATAGQDAELAVGDHMAVTFQAPPGITVHMKSTLYTYPQVREDCVALVGETEGLEMEAFPFFKAVRMARAADVCPVKALPVMKAVSDVSELALDKEGRNPAVCEQLKKAKVENDGKFAAVLGEAGAGDLSHGQKRKLFRKIAAGKAATVMAALIDQAPFLK</sequence>
<evidence type="ECO:0000313" key="3">
    <source>
        <dbReference type="Proteomes" id="UP000007799"/>
    </source>
</evidence>
<dbReference type="Proteomes" id="UP000007799">
    <property type="component" value="Unassembled WGS sequence"/>
</dbReference>
<dbReference type="SUPFAM" id="SSF53167">
    <property type="entry name" value="Purine and uridine phosphorylases"/>
    <property type="match status" value="1"/>
</dbReference>
<evidence type="ECO:0000256" key="1">
    <source>
        <dbReference type="SAM" id="MobiDB-lite"/>
    </source>
</evidence>
<gene>
    <name evidence="2" type="ORF">PTSG_05953</name>
</gene>
<protein>
    <submittedName>
        <fullName evidence="2">Uncharacterized protein</fullName>
    </submittedName>
</protein>
<dbReference type="EMBL" id="GL832969">
    <property type="protein sequence ID" value="EGD74588.1"/>
    <property type="molecule type" value="Genomic_DNA"/>
</dbReference>
<dbReference type="InterPro" id="IPR035994">
    <property type="entry name" value="Nucleoside_phosphorylase_sf"/>
</dbReference>
<dbReference type="RefSeq" id="XP_004992845.1">
    <property type="nucleotide sequence ID" value="XM_004992788.1"/>
</dbReference>
<dbReference type="KEGG" id="sre:PTSG_05953"/>
<dbReference type="GO" id="GO:0009116">
    <property type="term" value="P:nucleoside metabolic process"/>
    <property type="evidence" value="ECO:0007669"/>
    <property type="project" value="InterPro"/>
</dbReference>
<accession>F2UD93</accession>
<dbReference type="Gene3D" id="3.40.50.1580">
    <property type="entry name" value="Nucleoside phosphorylase domain"/>
    <property type="match status" value="1"/>
</dbReference>
<feature type="region of interest" description="Disordered" evidence="1">
    <location>
        <begin position="99"/>
        <end position="140"/>
    </location>
</feature>
<dbReference type="AlphaFoldDB" id="F2UD93"/>
<evidence type="ECO:0000313" key="2">
    <source>
        <dbReference type="EMBL" id="EGD74588.1"/>
    </source>
</evidence>
<name>F2UD93_SALR5</name>
<organism evidence="3">
    <name type="scientific">Salpingoeca rosetta (strain ATCC 50818 / BSB-021)</name>
    <dbReference type="NCBI Taxonomy" id="946362"/>
    <lineage>
        <taxon>Eukaryota</taxon>
        <taxon>Choanoflagellata</taxon>
        <taxon>Craspedida</taxon>
        <taxon>Salpingoecidae</taxon>
        <taxon>Salpingoeca</taxon>
    </lineage>
</organism>
<proteinExistence type="predicted"/>
<reference evidence="2" key="1">
    <citation type="submission" date="2009-08" db="EMBL/GenBank/DDBJ databases">
        <title>Annotation of Salpingoeca rosetta.</title>
        <authorList>
            <consortium name="The Broad Institute Genome Sequencing Platform"/>
            <person name="Russ C."/>
            <person name="Cuomo C."/>
            <person name="Burger G."/>
            <person name="Gray M.W."/>
            <person name="Holland P.W.H."/>
            <person name="King N."/>
            <person name="Lang F.B.F."/>
            <person name="Roger A.J."/>
            <person name="Ruiz-Trillo I."/>
            <person name="Young S.K."/>
            <person name="Zeng Q."/>
            <person name="Gargeya S."/>
            <person name="Alvarado L."/>
            <person name="Berlin A."/>
            <person name="Chapman S.B."/>
            <person name="Chen Z."/>
            <person name="Freedman E."/>
            <person name="Gellesch M."/>
            <person name="Goldberg J."/>
            <person name="Griggs A."/>
            <person name="Gujja S."/>
            <person name="Heilman E."/>
            <person name="Heiman D."/>
            <person name="Howarth C."/>
            <person name="Mehta T."/>
            <person name="Neiman D."/>
            <person name="Pearson M."/>
            <person name="Roberts A."/>
            <person name="Saif S."/>
            <person name="Shea T."/>
            <person name="Shenoy N."/>
            <person name="Sisk P."/>
            <person name="Stolte C."/>
            <person name="Sykes S."/>
            <person name="White J."/>
            <person name="Yandava C."/>
            <person name="Haas B."/>
            <person name="Nusbaum C."/>
            <person name="Birren B."/>
        </authorList>
    </citation>
    <scope>NUCLEOTIDE SEQUENCE [LARGE SCALE GENOMIC DNA]</scope>
    <source>
        <strain evidence="2">ATCC 50818</strain>
    </source>
</reference>
<dbReference type="InParanoid" id="F2UD93"/>
<dbReference type="GeneID" id="16073418"/>
<keyword evidence="3" id="KW-1185">Reference proteome</keyword>
<dbReference type="GO" id="GO:0003824">
    <property type="term" value="F:catalytic activity"/>
    <property type="evidence" value="ECO:0007669"/>
    <property type="project" value="InterPro"/>
</dbReference>